<feature type="compositionally biased region" description="Low complexity" evidence="4">
    <location>
        <begin position="773"/>
        <end position="793"/>
    </location>
</feature>
<proteinExistence type="predicted"/>
<dbReference type="GO" id="GO:0030245">
    <property type="term" value="P:cellulose catabolic process"/>
    <property type="evidence" value="ECO:0007669"/>
    <property type="project" value="UniProtKB-KW"/>
</dbReference>
<dbReference type="EMBL" id="JALJOV010000333">
    <property type="protein sequence ID" value="KAK9864609.1"/>
    <property type="molecule type" value="Genomic_DNA"/>
</dbReference>
<dbReference type="Proteomes" id="UP001485043">
    <property type="component" value="Unassembled WGS sequence"/>
</dbReference>
<feature type="region of interest" description="Disordered" evidence="4">
    <location>
        <begin position="773"/>
        <end position="803"/>
    </location>
</feature>
<evidence type="ECO:0000256" key="1">
    <source>
        <dbReference type="ARBA" id="ARBA00023001"/>
    </source>
</evidence>
<keyword evidence="2" id="KW-0119">Carbohydrate metabolism</keyword>
<dbReference type="PANTHER" id="PTHR35923:SF2">
    <property type="entry name" value="ENDOGLUCANASE"/>
    <property type="match status" value="1"/>
</dbReference>
<name>A0AAW1T714_9CHLO</name>
<dbReference type="AlphaFoldDB" id="A0AAW1T714"/>
<evidence type="ECO:0000256" key="4">
    <source>
        <dbReference type="SAM" id="MobiDB-lite"/>
    </source>
</evidence>
<comment type="caution">
    <text evidence="5">The sequence shown here is derived from an EMBL/GenBank/DDBJ whole genome shotgun (WGS) entry which is preliminary data.</text>
</comment>
<reference evidence="5 6" key="1">
    <citation type="journal article" date="2024" name="Nat. Commun.">
        <title>Phylogenomics reveals the evolutionary origins of lichenization in chlorophyte algae.</title>
        <authorList>
            <person name="Puginier C."/>
            <person name="Libourel C."/>
            <person name="Otte J."/>
            <person name="Skaloud P."/>
            <person name="Haon M."/>
            <person name="Grisel S."/>
            <person name="Petersen M."/>
            <person name="Berrin J.G."/>
            <person name="Delaux P.M."/>
            <person name="Dal Grande F."/>
            <person name="Keller J."/>
        </authorList>
    </citation>
    <scope>NUCLEOTIDE SEQUENCE [LARGE SCALE GENOMIC DNA]</scope>
    <source>
        <strain evidence="5 6">SAG 2523</strain>
    </source>
</reference>
<organism evidence="5 6">
    <name type="scientific">Apatococcus fuscideae</name>
    <dbReference type="NCBI Taxonomy" id="2026836"/>
    <lineage>
        <taxon>Eukaryota</taxon>
        <taxon>Viridiplantae</taxon>
        <taxon>Chlorophyta</taxon>
        <taxon>core chlorophytes</taxon>
        <taxon>Trebouxiophyceae</taxon>
        <taxon>Chlorellales</taxon>
        <taxon>Chlorellaceae</taxon>
        <taxon>Apatococcus</taxon>
    </lineage>
</organism>
<dbReference type="InterPro" id="IPR017853">
    <property type="entry name" value="GH"/>
</dbReference>
<accession>A0AAW1T714</accession>
<dbReference type="PANTHER" id="PTHR35923">
    <property type="entry name" value="MAJOR EXTRACELLULAR ENDOGLUCANASE"/>
    <property type="match status" value="1"/>
</dbReference>
<evidence type="ECO:0000313" key="6">
    <source>
        <dbReference type="Proteomes" id="UP001485043"/>
    </source>
</evidence>
<evidence type="ECO:0000256" key="3">
    <source>
        <dbReference type="ARBA" id="ARBA00023326"/>
    </source>
</evidence>
<sequence length="875" mass="92895">MLPPRPSNGSSSLKLEASFQLRGVNYFGFDDANTMFDGLWGGSDSLAQDWATVVYRIQLLGFNAIRIPFSFKDLQSSPKSFSQSCTQGKCNTYLPVAQAKTMVDILNEPDFGNLRWEAANGLPGVGDLYLQAMDALYNVNSGLLYFIEGAGQQGSIAKNWGDGFTTDSSVVSSTGVSDPNSFFSSLLGKPYLNQVVIAPHVYGPSVSMDNSGSSVGSKFWSRLTTSFGYLNKAGYKGHMFAIALGETGTDFSQYPGDTQTLLDLASYVSLANGADDGKHNAITSVFWWAWNANSGQGMGIVGQDWTTIDWTKIAFLQGSIMNLKPWYQGSQPAPQGPQASSSVSLTPPAATIYPTFMVQPLAVLPDQIPGICNNYLPSDSVMSRFIYVVDFFAQNGFYVVLSNNLDTDKTALRSPNAWVQSWASIFSAVTTNSPYSQANVIVEPFSDPPAAGLQWNAADSLPGLSDLYIAVQDAISSLSPTTLFMLQGTGSYQAASAGIQGFATDATTLAQYGLSNPTTFFRELSGRPYVNRTILAPRINPPSITRIAANTTGETLWTRLDTSFGYLSQQGFCYNGVCRIFPIAVAEFGSNLTSAADINMMSDLSSYLSNYGSADTGNHAIIGSWFWATWPPNRPVVGGLLADNPYNIQWAKINYLAQLGLTPWYTPPSAHRLTPRIQNVTNPSASASSTTCGAELSAGGTITGVGSDSTDILWPFSSNQVIVNLVVTGSSLSFEPNYVAINGVNCSITGSRTAPPAPSAVPTRSLPLINRIPTSSLRSSPPSSPAVSRVTPAGTVSPAPVAPNAPRMNAGITQHPSKAQGRSPAVTPSPAVMVQGSPAVPDMPTQEAAITDPRIPLPLAVPLATTTPSVPASSG</sequence>
<keyword evidence="3" id="KW-0624">Polysaccharide degradation</keyword>
<keyword evidence="1" id="KW-0136">Cellulose degradation</keyword>
<evidence type="ECO:0000313" key="5">
    <source>
        <dbReference type="EMBL" id="KAK9864609.1"/>
    </source>
</evidence>
<dbReference type="Gene3D" id="3.20.20.80">
    <property type="entry name" value="Glycosidases"/>
    <property type="match status" value="3"/>
</dbReference>
<keyword evidence="6" id="KW-1185">Reference proteome</keyword>
<protein>
    <submittedName>
        <fullName evidence="5">Uncharacterized protein</fullName>
    </submittedName>
</protein>
<evidence type="ECO:0000256" key="2">
    <source>
        <dbReference type="ARBA" id="ARBA00023277"/>
    </source>
</evidence>
<dbReference type="SUPFAM" id="SSF51445">
    <property type="entry name" value="(Trans)glycosidases"/>
    <property type="match status" value="2"/>
</dbReference>
<gene>
    <name evidence="5" type="ORF">WJX84_005551</name>
</gene>